<reference evidence="1 2" key="1">
    <citation type="submission" date="2019-06" db="EMBL/GenBank/DDBJ databases">
        <title>Pseudomonas bimorpha sp. nov. isolated from bovine raw milk and skim milk concentrate.</title>
        <authorList>
            <person name="Hofmann K."/>
            <person name="Huptas C."/>
            <person name="Doll E."/>
            <person name="Scherer S."/>
            <person name="Wenning M."/>
        </authorList>
    </citation>
    <scope>NUCLEOTIDE SEQUENCE [LARGE SCALE GENOMIC DNA]</scope>
    <source>
        <strain evidence="1 2">DSM 108989</strain>
    </source>
</reference>
<name>A0ABY3GHD1_9PSED</name>
<gene>
    <name evidence="1" type="ORF">FJD38_09845</name>
</gene>
<organism evidence="1 2">
    <name type="scientific">Pseudomonas saxonica</name>
    <dbReference type="NCBI Taxonomy" id="2600598"/>
    <lineage>
        <taxon>Bacteria</taxon>
        <taxon>Pseudomonadati</taxon>
        <taxon>Pseudomonadota</taxon>
        <taxon>Gammaproteobacteria</taxon>
        <taxon>Pseudomonadales</taxon>
        <taxon>Pseudomonadaceae</taxon>
        <taxon>Pseudomonas</taxon>
    </lineage>
</organism>
<dbReference type="EMBL" id="VFIO01000003">
    <property type="protein sequence ID" value="TWR89823.1"/>
    <property type="molecule type" value="Genomic_DNA"/>
</dbReference>
<sequence length="76" mass="8639">MPACLWQNDQSRLVSFMILTDCPDEPMPAITAREVFQVLHDAIFGRRMMVKAPGDDGEYVKNQYVIKGDIVREIPA</sequence>
<keyword evidence="2" id="KW-1185">Reference proteome</keyword>
<dbReference type="Proteomes" id="UP000318428">
    <property type="component" value="Unassembled WGS sequence"/>
</dbReference>
<protein>
    <submittedName>
        <fullName evidence="1">Uncharacterized protein</fullName>
    </submittedName>
</protein>
<comment type="caution">
    <text evidence="1">The sequence shown here is derived from an EMBL/GenBank/DDBJ whole genome shotgun (WGS) entry which is preliminary data.</text>
</comment>
<evidence type="ECO:0000313" key="1">
    <source>
        <dbReference type="EMBL" id="TWR89823.1"/>
    </source>
</evidence>
<proteinExistence type="predicted"/>
<accession>A0ABY3GHD1</accession>
<evidence type="ECO:0000313" key="2">
    <source>
        <dbReference type="Proteomes" id="UP000318428"/>
    </source>
</evidence>